<comment type="catalytic activity">
    <reaction evidence="17 19">
        <text>N(6)-biotinyl-L-lysyl-[protein] + hydrogencarbonate + ATP = N(6)-carboxybiotinyl-L-lysyl-[protein] + ADP + phosphate + H(+)</text>
        <dbReference type="Rhea" id="RHEA:13501"/>
        <dbReference type="Rhea" id="RHEA-COMP:10505"/>
        <dbReference type="Rhea" id="RHEA-COMP:10506"/>
        <dbReference type="ChEBI" id="CHEBI:15378"/>
        <dbReference type="ChEBI" id="CHEBI:17544"/>
        <dbReference type="ChEBI" id="CHEBI:30616"/>
        <dbReference type="ChEBI" id="CHEBI:43474"/>
        <dbReference type="ChEBI" id="CHEBI:83144"/>
        <dbReference type="ChEBI" id="CHEBI:83145"/>
        <dbReference type="ChEBI" id="CHEBI:456216"/>
        <dbReference type="EC" id="6.3.4.14"/>
    </reaction>
</comment>
<keyword evidence="15 19" id="KW-0092">Biotin</keyword>
<dbReference type="PROSITE" id="PS50975">
    <property type="entry name" value="ATP_GRASP"/>
    <property type="match status" value="1"/>
</dbReference>
<dbReference type="InterPro" id="IPR005479">
    <property type="entry name" value="CPAse_ATP-bd"/>
</dbReference>
<evidence type="ECO:0000256" key="10">
    <source>
        <dbReference type="ARBA" id="ARBA00022832"/>
    </source>
</evidence>
<evidence type="ECO:0000259" key="20">
    <source>
        <dbReference type="PROSITE" id="PS50975"/>
    </source>
</evidence>
<dbReference type="EMBL" id="JDVG02000163">
    <property type="protein sequence ID" value="KFB73775.1"/>
    <property type="molecule type" value="Genomic_DNA"/>
</dbReference>
<keyword evidence="11 18" id="KW-0067">ATP-binding</keyword>
<dbReference type="EC" id="6.3.4.14" evidence="4 19"/>
<dbReference type="GO" id="GO:0006633">
    <property type="term" value="P:fatty acid biosynthetic process"/>
    <property type="evidence" value="ECO:0007669"/>
    <property type="project" value="UniProtKB-KW"/>
</dbReference>
<dbReference type="InterPro" id="IPR013815">
    <property type="entry name" value="ATP_grasp_subdomain_1"/>
</dbReference>
<dbReference type="InterPro" id="IPR016185">
    <property type="entry name" value="PreATP-grasp_dom_sf"/>
</dbReference>
<dbReference type="GO" id="GO:0046872">
    <property type="term" value="F:metal ion binding"/>
    <property type="evidence" value="ECO:0007669"/>
    <property type="project" value="UniProtKB-KW"/>
</dbReference>
<dbReference type="InterPro" id="IPR005482">
    <property type="entry name" value="Biotin_COase_C"/>
</dbReference>
<keyword evidence="9 18" id="KW-0547">Nucleotide-binding</keyword>
<keyword evidence="10 19" id="KW-0276">Fatty acid metabolism</keyword>
<dbReference type="PROSITE" id="PS00867">
    <property type="entry name" value="CPSASE_2"/>
    <property type="match status" value="1"/>
</dbReference>
<reference evidence="22 23" key="1">
    <citation type="submission" date="2014-02" db="EMBL/GenBank/DDBJ databases">
        <title>Expanding our view of genomic diversity in Candidatus Accumulibacter clades.</title>
        <authorList>
            <person name="Skennerton C.T."/>
            <person name="Barr J.J."/>
            <person name="Slater F.R."/>
            <person name="Bond P.L."/>
            <person name="Tyson G.W."/>
        </authorList>
    </citation>
    <scope>NUCLEOTIDE SEQUENCE [LARGE SCALE GENOMIC DNA]</scope>
    <source>
        <strain evidence="23">BA-91</strain>
    </source>
</reference>
<dbReference type="FunFam" id="3.40.50.20:FF:000010">
    <property type="entry name" value="Propionyl-CoA carboxylase subunit alpha"/>
    <property type="match status" value="1"/>
</dbReference>
<feature type="domain" description="Biotin carboxylation" evidence="21">
    <location>
        <begin position="1"/>
        <end position="445"/>
    </location>
</feature>
<dbReference type="GO" id="GO:0004075">
    <property type="term" value="F:biotin carboxylase activity"/>
    <property type="evidence" value="ECO:0007669"/>
    <property type="project" value="UniProtKB-EC"/>
</dbReference>
<dbReference type="Gene3D" id="3.30.1490.20">
    <property type="entry name" value="ATP-grasp fold, A domain"/>
    <property type="match status" value="1"/>
</dbReference>
<evidence type="ECO:0000256" key="3">
    <source>
        <dbReference type="ARBA" id="ARBA00011750"/>
    </source>
</evidence>
<dbReference type="NCBIfam" id="NF006367">
    <property type="entry name" value="PRK08591.1"/>
    <property type="match status" value="1"/>
</dbReference>
<dbReference type="SUPFAM" id="SSF56059">
    <property type="entry name" value="Glutathione synthetase ATP-binding domain-like"/>
    <property type="match status" value="1"/>
</dbReference>
<evidence type="ECO:0000256" key="7">
    <source>
        <dbReference type="ARBA" id="ARBA00022598"/>
    </source>
</evidence>
<dbReference type="Pfam" id="PF00289">
    <property type="entry name" value="Biotin_carb_N"/>
    <property type="match status" value="1"/>
</dbReference>
<comment type="function">
    <text evidence="1 19">This protein is a component of the acetyl coenzyme A carboxylase complex; first, biotin carboxylase catalyzes the carboxylation of the carrier protein and then the transcarboxylase transfers the carboxyl group to form malonyl-CoA.</text>
</comment>
<dbReference type="AlphaFoldDB" id="A0A080M0A6"/>
<dbReference type="InterPro" id="IPR011764">
    <property type="entry name" value="Biotin_carboxylation_dom"/>
</dbReference>
<dbReference type="GO" id="GO:0005524">
    <property type="term" value="F:ATP binding"/>
    <property type="evidence" value="ECO:0007669"/>
    <property type="project" value="UniProtKB-UniRule"/>
</dbReference>
<dbReference type="PROSITE" id="PS00866">
    <property type="entry name" value="CPSASE_1"/>
    <property type="match status" value="1"/>
</dbReference>
<comment type="subunit">
    <text evidence="3 19">Acetyl-CoA carboxylase is a heterohexamer of biotin carboxyl carrier protein, biotin carboxylase and the two subunits of carboxyl transferase in a 2:2 complex.</text>
</comment>
<dbReference type="InterPro" id="IPR011761">
    <property type="entry name" value="ATP-grasp"/>
</dbReference>
<dbReference type="Proteomes" id="UP000020077">
    <property type="component" value="Unassembled WGS sequence"/>
</dbReference>
<dbReference type="InterPro" id="IPR051602">
    <property type="entry name" value="ACC_Biotin_Carboxylase"/>
</dbReference>
<dbReference type="NCBIfam" id="TIGR00514">
    <property type="entry name" value="accC"/>
    <property type="match status" value="1"/>
</dbReference>
<dbReference type="SUPFAM" id="SSF51246">
    <property type="entry name" value="Rudiment single hybrid motif"/>
    <property type="match status" value="1"/>
</dbReference>
<evidence type="ECO:0000256" key="12">
    <source>
        <dbReference type="ARBA" id="ARBA00022842"/>
    </source>
</evidence>
<keyword evidence="6 19" id="KW-0444">Lipid biosynthesis</keyword>
<dbReference type="InterPro" id="IPR011054">
    <property type="entry name" value="Rudment_hybrid_motif"/>
</dbReference>
<evidence type="ECO:0000256" key="18">
    <source>
        <dbReference type="PROSITE-ProRule" id="PRU00409"/>
    </source>
</evidence>
<dbReference type="SUPFAM" id="SSF52440">
    <property type="entry name" value="PreATP-grasp domain"/>
    <property type="match status" value="1"/>
</dbReference>
<evidence type="ECO:0000256" key="14">
    <source>
        <dbReference type="ARBA" id="ARBA00023160"/>
    </source>
</evidence>
<dbReference type="Gene3D" id="3.40.50.20">
    <property type="match status" value="1"/>
</dbReference>
<evidence type="ECO:0000256" key="9">
    <source>
        <dbReference type="ARBA" id="ARBA00022741"/>
    </source>
</evidence>
<sequence length="454" mass="50281">MFGKVLIANRGEIALRIQRACRELGIKTVVVHSEADREAKYVRLADESVCIGPAPSAQSYLNVPAIISAAEVTDAQAIHPGYGFLSENADFAERVESSGFVFIGPRPETIRLMGDKVSAKEAMRITGVPCVPGSEGALPDDPREIVLIAKAVGYPVIIKAAGGGGGRGMRVVHTEAALINAVNMTRSEAQSFFGNPNVYLEKYLENPRHVEIQVLADSFRNAVYLGERDCSMQRRHQKIIEEAPAPGIPSRYIVRIGERCAEACRRINYRGAGTFEFLFENNEFYFIEMNTRIQVEHPVTEQISGVDLVAEQIRIAAGEKLRFRQRDLTFRGHAIECRINAEDPFTFVPSPGKISFYHPPGGPGIRVDSHIYQGYTIPSHYDSMVAKVIAYGDSRDQAIRRMRIALSEMSIEGIKTNIALHQDLMQDARFMEGGTSIHYLEQRLAAKDEVNKGG</sequence>
<dbReference type="SMART" id="SM00878">
    <property type="entry name" value="Biotin_carb_C"/>
    <property type="match status" value="1"/>
</dbReference>
<dbReference type="InterPro" id="IPR005481">
    <property type="entry name" value="BC-like_N"/>
</dbReference>
<dbReference type="PANTHER" id="PTHR48095:SF2">
    <property type="entry name" value="BIOTIN CARBOXYLASE, CHLOROPLASTIC"/>
    <property type="match status" value="1"/>
</dbReference>
<dbReference type="InterPro" id="IPR004549">
    <property type="entry name" value="Acetyl_CoA_COase_biotin_COase"/>
</dbReference>
<keyword evidence="8" id="KW-0479">Metal-binding</keyword>
<gene>
    <name evidence="22" type="primary">accC</name>
    <name evidence="22" type="ORF">AW09_000955</name>
</gene>
<feature type="domain" description="ATP-grasp" evidence="20">
    <location>
        <begin position="120"/>
        <end position="317"/>
    </location>
</feature>
<name>A0A080M0A6_9PROT</name>
<dbReference type="Gene3D" id="3.30.470.20">
    <property type="entry name" value="ATP-grasp fold, B domain"/>
    <property type="match status" value="1"/>
</dbReference>
<evidence type="ECO:0000256" key="4">
    <source>
        <dbReference type="ARBA" id="ARBA00013263"/>
    </source>
</evidence>
<dbReference type="Pfam" id="PF02786">
    <property type="entry name" value="CPSase_L_D2"/>
    <property type="match status" value="1"/>
</dbReference>
<evidence type="ECO:0000256" key="1">
    <source>
        <dbReference type="ARBA" id="ARBA00003761"/>
    </source>
</evidence>
<comment type="caution">
    <text evidence="22">The sequence shown here is derived from an EMBL/GenBank/DDBJ whole genome shotgun (WGS) entry which is preliminary data.</text>
</comment>
<evidence type="ECO:0000313" key="23">
    <source>
        <dbReference type="Proteomes" id="UP000020077"/>
    </source>
</evidence>
<evidence type="ECO:0000256" key="2">
    <source>
        <dbReference type="ARBA" id="ARBA00004956"/>
    </source>
</evidence>
<keyword evidence="13 19" id="KW-0443">Lipid metabolism</keyword>
<dbReference type="GO" id="GO:2001295">
    <property type="term" value="P:malonyl-CoA biosynthetic process"/>
    <property type="evidence" value="ECO:0007669"/>
    <property type="project" value="UniProtKB-UniPathway"/>
</dbReference>
<protein>
    <recommendedName>
        <fullName evidence="5 19">Biotin carboxylase</fullName>
        <ecNumber evidence="4 19">6.3.4.14</ecNumber>
    </recommendedName>
    <alternativeName>
        <fullName evidence="16 19">Acetyl-coenzyme A carboxylase biotin carboxylase subunit A</fullName>
    </alternativeName>
</protein>
<evidence type="ECO:0000256" key="15">
    <source>
        <dbReference type="ARBA" id="ARBA00023267"/>
    </source>
</evidence>
<evidence type="ECO:0000313" key="22">
    <source>
        <dbReference type="EMBL" id="KFB73775.1"/>
    </source>
</evidence>
<evidence type="ECO:0000259" key="21">
    <source>
        <dbReference type="PROSITE" id="PS50979"/>
    </source>
</evidence>
<keyword evidence="14 19" id="KW-0275">Fatty acid biosynthesis</keyword>
<proteinExistence type="predicted"/>
<comment type="pathway">
    <text evidence="2 19">Lipid metabolism; malonyl-CoA biosynthesis; malonyl-CoA from acetyl-CoA: step 1/1.</text>
</comment>
<dbReference type="Pfam" id="PF02785">
    <property type="entry name" value="Biotin_carb_C"/>
    <property type="match status" value="1"/>
</dbReference>
<dbReference type="PROSITE" id="PS50979">
    <property type="entry name" value="BC"/>
    <property type="match status" value="1"/>
</dbReference>
<evidence type="ECO:0000256" key="5">
    <source>
        <dbReference type="ARBA" id="ARBA00017242"/>
    </source>
</evidence>
<dbReference type="UniPathway" id="UPA00655">
    <property type="reaction ID" value="UER00711"/>
</dbReference>
<evidence type="ECO:0000256" key="6">
    <source>
        <dbReference type="ARBA" id="ARBA00022516"/>
    </source>
</evidence>
<evidence type="ECO:0000256" key="11">
    <source>
        <dbReference type="ARBA" id="ARBA00022840"/>
    </source>
</evidence>
<keyword evidence="7 19" id="KW-0436">Ligase</keyword>
<evidence type="ECO:0000256" key="8">
    <source>
        <dbReference type="ARBA" id="ARBA00022723"/>
    </source>
</evidence>
<evidence type="ECO:0000256" key="19">
    <source>
        <dbReference type="RuleBase" id="RU365063"/>
    </source>
</evidence>
<evidence type="ECO:0000256" key="13">
    <source>
        <dbReference type="ARBA" id="ARBA00023098"/>
    </source>
</evidence>
<organism evidence="22 23">
    <name type="scientific">Candidatus Accumulibacter phosphatis</name>
    <dbReference type="NCBI Taxonomy" id="327160"/>
    <lineage>
        <taxon>Bacteria</taxon>
        <taxon>Pseudomonadati</taxon>
        <taxon>Pseudomonadota</taxon>
        <taxon>Betaproteobacteria</taxon>
        <taxon>Candidatus Accumulibacter</taxon>
    </lineage>
</organism>
<evidence type="ECO:0000256" key="16">
    <source>
        <dbReference type="ARBA" id="ARBA00033786"/>
    </source>
</evidence>
<keyword evidence="12" id="KW-0460">Magnesium</keyword>
<dbReference type="PANTHER" id="PTHR48095">
    <property type="entry name" value="PYRUVATE CARBOXYLASE SUBUNIT A"/>
    <property type="match status" value="1"/>
</dbReference>
<evidence type="ECO:0000256" key="17">
    <source>
        <dbReference type="ARBA" id="ARBA00048600"/>
    </source>
</evidence>
<accession>A0A080M0A6</accession>